<reference evidence="1 2" key="1">
    <citation type="submission" date="2022-09" db="EMBL/GenBank/DDBJ databases">
        <authorList>
            <person name="Han X.L."/>
            <person name="Wang Q."/>
            <person name="Lu T."/>
        </authorList>
    </citation>
    <scope>NUCLEOTIDE SEQUENCE [LARGE SCALE GENOMIC DNA]</scope>
    <source>
        <strain evidence="1 2">WQ 127069</strain>
    </source>
</reference>
<evidence type="ECO:0000313" key="1">
    <source>
        <dbReference type="EMBL" id="MCU6793785.1"/>
    </source>
</evidence>
<dbReference type="Proteomes" id="UP001652445">
    <property type="component" value="Unassembled WGS sequence"/>
</dbReference>
<dbReference type="EMBL" id="JAOQIO010000067">
    <property type="protein sequence ID" value="MCU6793785.1"/>
    <property type="molecule type" value="Genomic_DNA"/>
</dbReference>
<proteinExistence type="predicted"/>
<accession>A0ABT2UGL8</accession>
<organism evidence="1 2">
    <name type="scientific">Paenibacillus baimaensis</name>
    <dbReference type="NCBI Taxonomy" id="2982185"/>
    <lineage>
        <taxon>Bacteria</taxon>
        <taxon>Bacillati</taxon>
        <taxon>Bacillota</taxon>
        <taxon>Bacilli</taxon>
        <taxon>Bacillales</taxon>
        <taxon>Paenibacillaceae</taxon>
        <taxon>Paenibacillus</taxon>
    </lineage>
</organism>
<name>A0ABT2UGL8_9BACL</name>
<evidence type="ECO:0000313" key="2">
    <source>
        <dbReference type="Proteomes" id="UP001652445"/>
    </source>
</evidence>
<comment type="caution">
    <text evidence="1">The sequence shown here is derived from an EMBL/GenBank/DDBJ whole genome shotgun (WGS) entry which is preliminary data.</text>
</comment>
<sequence>MGYDLNITRAKYTFESKENRITLKEWESYITIDPDLELQEEVSQTLPNGQVLSMKSEGMASWNYNGNPVMLVYSDGHIRVRFHPFGEEPEYISKLKSIANKLHARLLGDEQEEY</sequence>
<keyword evidence="2" id="KW-1185">Reference proteome</keyword>
<gene>
    <name evidence="1" type="ORF">OB236_16895</name>
</gene>
<dbReference type="RefSeq" id="WP_262685018.1">
    <property type="nucleotide sequence ID" value="NZ_JAOQIO010000067.1"/>
</dbReference>
<protein>
    <submittedName>
        <fullName evidence="1">Uncharacterized protein</fullName>
    </submittedName>
</protein>